<dbReference type="InterPro" id="IPR050216">
    <property type="entry name" value="LRR_domain-containing"/>
</dbReference>
<feature type="region of interest" description="Disordered" evidence="3">
    <location>
        <begin position="265"/>
        <end position="360"/>
    </location>
</feature>
<keyword evidence="6" id="KW-1185">Reference proteome</keyword>
<sequence>MELASGPPPQTSGSSPLVEGDPSTPRADQTRSHLQQAPPNPNINVSSSAIRYAPTQPGISASQVVVLAEEAMKAAREETQRSVAGGDAVVNGDLKPGVTIDLGHKYIARIPDEMVDIIKDEIERLALSHNQISTFPDKFAECSRLRYLNIRSNFIREFPLAICKIPFLDILDISRNRLRVLPPEIANLTSLKVLSIQKNRIERLPQCLGDMNSLQVLKLDNNPIVFPPREVLDTKELDIPSTATPNERDALFTAHLKRYLKQYVEKPETGESGEESSSDGAAELAEPTRLTKRVASGRFPIKVNTGNDNSNGSRSPPALPRPPPVPQRSHARILSQQSSALRRPGLISLPNGNERLRSNSESILANRANRQKRMGIITRKTSDLGTVDEGRLARLSTHYRGLSHGSLMQGSSRNGNGSGGNSSSSPVSPTEAEQHKGHYVRRLSSLPEYKRESHSPDAVVEGAKGILYALFQVHPHISNLISVVRDANSKRSSLERVFYNAATHVEELDRELHKYDTYAEEDEDMLNRSNEGVRGACITCVVAYQHVGVLLQRNVSKIILHGDQRYVRTLLLLVYGGLLEVRNACFSLSTTYQRKRPPNSQDLEGTIRPRAPVPKPILAHPGRVRSATMTETSSVSSAGMSIVLPVSLNSNSVAGTPRSGEIFQVPSSQPHSRTNTMQGIDDPEEERLFEKIFLVLKSATDKALTSLPDISDFFVRSVLQNKNQEGKAELDQLWTALNQLCLIAMERGRELKARLSTIKLGEPGIRSQRAFWELCNSFVKSFVDLALRVKEARSMSLIPNDILIILRQVQRLVKECGILIETSPWKYLAAPQYQPQQPLVAPNVMMQTGFNFSGVTGPTPATSPASPYVTPLPATPLSAALGPAVQATVPSMPMPQNTYGIFSGTVFERSDSLLSMPTRSLTAGVTDGYNQAAGPGMPSTLLSPIGVRRM</sequence>
<comment type="caution">
    <text evidence="5">The sequence shown here is derived from an EMBL/GenBank/DDBJ whole genome shotgun (WGS) entry which is preliminary data.</text>
</comment>
<dbReference type="PANTHER" id="PTHR48051:SF1">
    <property type="entry name" value="RAS SUPPRESSOR PROTEIN 1"/>
    <property type="match status" value="1"/>
</dbReference>
<evidence type="ECO:0000313" key="6">
    <source>
        <dbReference type="Proteomes" id="UP000698800"/>
    </source>
</evidence>
<organism evidence="5 6">
    <name type="scientific">Glutinoglossum americanum</name>
    <dbReference type="NCBI Taxonomy" id="1670608"/>
    <lineage>
        <taxon>Eukaryota</taxon>
        <taxon>Fungi</taxon>
        <taxon>Dikarya</taxon>
        <taxon>Ascomycota</taxon>
        <taxon>Pezizomycotina</taxon>
        <taxon>Geoglossomycetes</taxon>
        <taxon>Geoglossales</taxon>
        <taxon>Geoglossaceae</taxon>
        <taxon>Glutinoglossum</taxon>
    </lineage>
</organism>
<dbReference type="Pfam" id="PF23598">
    <property type="entry name" value="LRR_14"/>
    <property type="match status" value="1"/>
</dbReference>
<dbReference type="InterPro" id="IPR055414">
    <property type="entry name" value="LRR_R13L4/SHOC2-like"/>
</dbReference>
<protein>
    <recommendedName>
        <fullName evidence="4">Disease resistance R13L4/SHOC-2-like LRR domain-containing protein</fullName>
    </recommendedName>
</protein>
<dbReference type="Gene3D" id="3.80.10.10">
    <property type="entry name" value="Ribonuclease Inhibitor"/>
    <property type="match status" value="1"/>
</dbReference>
<keyword evidence="1" id="KW-0433">Leucine-rich repeat</keyword>
<dbReference type="AlphaFoldDB" id="A0A9P8I5W7"/>
<evidence type="ECO:0000259" key="4">
    <source>
        <dbReference type="Pfam" id="PF23598"/>
    </source>
</evidence>
<dbReference type="PANTHER" id="PTHR48051">
    <property type="match status" value="1"/>
</dbReference>
<feature type="compositionally biased region" description="Pro residues" evidence="3">
    <location>
        <begin position="317"/>
        <end position="326"/>
    </location>
</feature>
<evidence type="ECO:0000313" key="5">
    <source>
        <dbReference type="EMBL" id="KAH0543838.1"/>
    </source>
</evidence>
<dbReference type="InterPro" id="IPR003591">
    <property type="entry name" value="Leu-rich_rpt_typical-subtyp"/>
</dbReference>
<feature type="compositionally biased region" description="Low complexity" evidence="3">
    <location>
        <begin position="410"/>
        <end position="425"/>
    </location>
</feature>
<accession>A0A9P8I5W7</accession>
<evidence type="ECO:0000256" key="3">
    <source>
        <dbReference type="SAM" id="MobiDB-lite"/>
    </source>
</evidence>
<proteinExistence type="predicted"/>
<gene>
    <name evidence="5" type="ORF">FGG08_001877</name>
</gene>
<dbReference type="OrthoDB" id="1394818at2759"/>
<name>A0A9P8I5W7_9PEZI</name>
<dbReference type="Proteomes" id="UP000698800">
    <property type="component" value="Unassembled WGS sequence"/>
</dbReference>
<feature type="domain" description="Disease resistance R13L4/SHOC-2-like LRR" evidence="4">
    <location>
        <begin position="142"/>
        <end position="220"/>
    </location>
</feature>
<keyword evidence="2" id="KW-0677">Repeat</keyword>
<dbReference type="InterPro" id="IPR032675">
    <property type="entry name" value="LRR_dom_sf"/>
</dbReference>
<feature type="compositionally biased region" description="Polar residues" evidence="3">
    <location>
        <begin position="593"/>
        <end position="603"/>
    </location>
</feature>
<dbReference type="InterPro" id="IPR019487">
    <property type="entry name" value="RAM_signalling_pathway_SOG2"/>
</dbReference>
<dbReference type="Pfam" id="PF10428">
    <property type="entry name" value="SOG2"/>
    <property type="match status" value="2"/>
</dbReference>
<feature type="region of interest" description="Disordered" evidence="3">
    <location>
        <begin position="593"/>
        <end position="617"/>
    </location>
</feature>
<dbReference type="SUPFAM" id="SSF52075">
    <property type="entry name" value="Outer arm dynein light chain 1"/>
    <property type="match status" value="1"/>
</dbReference>
<dbReference type="EMBL" id="JAGHQL010000026">
    <property type="protein sequence ID" value="KAH0543838.1"/>
    <property type="molecule type" value="Genomic_DNA"/>
</dbReference>
<evidence type="ECO:0000256" key="2">
    <source>
        <dbReference type="ARBA" id="ARBA00022737"/>
    </source>
</evidence>
<reference evidence="5" key="1">
    <citation type="submission" date="2021-03" db="EMBL/GenBank/DDBJ databases">
        <title>Comparative genomics and phylogenomic investigation of the class Geoglossomycetes provide insights into ecological specialization and systematics.</title>
        <authorList>
            <person name="Melie T."/>
            <person name="Pirro S."/>
            <person name="Miller A.N."/>
            <person name="Quandt A."/>
        </authorList>
    </citation>
    <scope>NUCLEOTIDE SEQUENCE</scope>
    <source>
        <strain evidence="5">GBOQ0MN5Z8</strain>
    </source>
</reference>
<dbReference type="SMART" id="SM00369">
    <property type="entry name" value="LRR_TYP"/>
    <property type="match status" value="3"/>
</dbReference>
<evidence type="ECO:0000256" key="1">
    <source>
        <dbReference type="ARBA" id="ARBA00022614"/>
    </source>
</evidence>
<feature type="compositionally biased region" description="Polar residues" evidence="3">
    <location>
        <begin position="32"/>
        <end position="47"/>
    </location>
</feature>
<feature type="region of interest" description="Disordered" evidence="3">
    <location>
        <begin position="1"/>
        <end position="47"/>
    </location>
</feature>
<feature type="region of interest" description="Disordered" evidence="3">
    <location>
        <begin position="400"/>
        <end position="438"/>
    </location>
</feature>
<feature type="compositionally biased region" description="Pro residues" evidence="3">
    <location>
        <begin position="1"/>
        <end position="10"/>
    </location>
</feature>
<dbReference type="GO" id="GO:0005737">
    <property type="term" value="C:cytoplasm"/>
    <property type="evidence" value="ECO:0007669"/>
    <property type="project" value="TreeGrafter"/>
</dbReference>